<proteinExistence type="predicted"/>
<dbReference type="EMBL" id="CAXAMM010016947">
    <property type="protein sequence ID" value="CAK9040089.1"/>
    <property type="molecule type" value="Genomic_DNA"/>
</dbReference>
<evidence type="ECO:0000313" key="1">
    <source>
        <dbReference type="EMBL" id="CAK9040089.1"/>
    </source>
</evidence>
<keyword evidence="2" id="KW-1185">Reference proteome</keyword>
<protein>
    <submittedName>
        <fullName evidence="1">Uncharacterized protein</fullName>
    </submittedName>
</protein>
<feature type="non-terminal residue" evidence="1">
    <location>
        <position position="1"/>
    </location>
</feature>
<evidence type="ECO:0000313" key="2">
    <source>
        <dbReference type="Proteomes" id="UP001642464"/>
    </source>
</evidence>
<gene>
    <name evidence="1" type="ORF">SCF082_LOCUS23380</name>
</gene>
<feature type="non-terminal residue" evidence="1">
    <location>
        <position position="66"/>
    </location>
</feature>
<organism evidence="1 2">
    <name type="scientific">Durusdinium trenchii</name>
    <dbReference type="NCBI Taxonomy" id="1381693"/>
    <lineage>
        <taxon>Eukaryota</taxon>
        <taxon>Sar</taxon>
        <taxon>Alveolata</taxon>
        <taxon>Dinophyceae</taxon>
        <taxon>Suessiales</taxon>
        <taxon>Symbiodiniaceae</taxon>
        <taxon>Durusdinium</taxon>
    </lineage>
</organism>
<sequence length="66" mass="7435">LQRHWRLVPLRPSNEVIQLPIFGGAQMIPYMRMAVIAHYGARTSGHYLEKNDASQLILQSALPAHA</sequence>
<name>A0ABP0LPX2_9DINO</name>
<reference evidence="1 2" key="1">
    <citation type="submission" date="2024-02" db="EMBL/GenBank/DDBJ databases">
        <authorList>
            <person name="Chen Y."/>
            <person name="Shah S."/>
            <person name="Dougan E. K."/>
            <person name="Thang M."/>
            <person name="Chan C."/>
        </authorList>
    </citation>
    <scope>NUCLEOTIDE SEQUENCE [LARGE SCALE GENOMIC DNA]</scope>
</reference>
<accession>A0ABP0LPX2</accession>
<comment type="caution">
    <text evidence="1">The sequence shown here is derived from an EMBL/GenBank/DDBJ whole genome shotgun (WGS) entry which is preliminary data.</text>
</comment>
<dbReference type="Proteomes" id="UP001642464">
    <property type="component" value="Unassembled WGS sequence"/>
</dbReference>